<proteinExistence type="predicted"/>
<name>A0A1H8VSC6_9EURY</name>
<accession>A0A1H8VSC6</accession>
<dbReference type="EMBL" id="FODV01000019">
    <property type="protein sequence ID" value="SEP18200.1"/>
    <property type="molecule type" value="Genomic_DNA"/>
</dbReference>
<sequence>MIVLEFCDTSGGIETVQDDVALGRYSEEQPFFVTSAVALPPG</sequence>
<organism evidence="1 2">
    <name type="scientific">Halogranum amylolyticum</name>
    <dbReference type="NCBI Taxonomy" id="660520"/>
    <lineage>
        <taxon>Archaea</taxon>
        <taxon>Methanobacteriati</taxon>
        <taxon>Methanobacteriota</taxon>
        <taxon>Stenosarchaea group</taxon>
        <taxon>Halobacteria</taxon>
        <taxon>Halobacteriales</taxon>
        <taxon>Haloferacaceae</taxon>
    </lineage>
</organism>
<dbReference type="AlphaFoldDB" id="A0A1H8VSC6"/>
<keyword evidence="2" id="KW-1185">Reference proteome</keyword>
<reference evidence="2" key="1">
    <citation type="submission" date="2016-10" db="EMBL/GenBank/DDBJ databases">
        <authorList>
            <person name="Varghese N."/>
            <person name="Submissions S."/>
        </authorList>
    </citation>
    <scope>NUCLEOTIDE SEQUENCE [LARGE SCALE GENOMIC DNA]</scope>
    <source>
        <strain evidence="2">CGMCC 1.10121</strain>
    </source>
</reference>
<protein>
    <submittedName>
        <fullName evidence="1">Uncharacterized protein</fullName>
    </submittedName>
</protein>
<evidence type="ECO:0000313" key="1">
    <source>
        <dbReference type="EMBL" id="SEP18200.1"/>
    </source>
</evidence>
<gene>
    <name evidence="1" type="ORF">SAMN04487948_11925</name>
</gene>
<dbReference type="Proteomes" id="UP000199126">
    <property type="component" value="Unassembled WGS sequence"/>
</dbReference>
<evidence type="ECO:0000313" key="2">
    <source>
        <dbReference type="Proteomes" id="UP000199126"/>
    </source>
</evidence>